<accession>A0A3M7M9Q2</accession>
<evidence type="ECO:0000256" key="3">
    <source>
        <dbReference type="ARBA" id="ARBA00023163"/>
    </source>
</evidence>
<dbReference type="CDD" id="cd00067">
    <property type="entry name" value="GAL4"/>
    <property type="match status" value="1"/>
</dbReference>
<feature type="domain" description="Zn(2)-C6 fungal-type" evidence="6">
    <location>
        <begin position="293"/>
        <end position="322"/>
    </location>
</feature>
<reference evidence="7 8" key="1">
    <citation type="journal article" date="2014" name="PLoS ONE">
        <title>De novo Genome Assembly of the Fungal Plant Pathogen Pyrenophora semeniperda.</title>
        <authorList>
            <person name="Soliai M.M."/>
            <person name="Meyer S.E."/>
            <person name="Udall J.A."/>
            <person name="Elzinga D.E."/>
            <person name="Hermansen R.A."/>
            <person name="Bodily P.M."/>
            <person name="Hart A.A."/>
            <person name="Coleman C.E."/>
        </authorList>
    </citation>
    <scope>NUCLEOTIDE SEQUENCE [LARGE SCALE GENOMIC DNA]</scope>
    <source>
        <strain evidence="7 8">CCB06</strain>
        <tissue evidence="7">Mycelium</tissue>
    </source>
</reference>
<dbReference type="GO" id="GO:0003677">
    <property type="term" value="F:DNA binding"/>
    <property type="evidence" value="ECO:0007669"/>
    <property type="project" value="InterPro"/>
</dbReference>
<evidence type="ECO:0000256" key="4">
    <source>
        <dbReference type="ARBA" id="ARBA00023242"/>
    </source>
</evidence>
<dbReference type="InterPro" id="IPR036864">
    <property type="entry name" value="Zn2-C6_fun-type_DNA-bd_sf"/>
</dbReference>
<dbReference type="PROSITE" id="PS50048">
    <property type="entry name" value="ZN2_CY6_FUNGAL_2"/>
    <property type="match status" value="1"/>
</dbReference>
<keyword evidence="8" id="KW-1185">Reference proteome</keyword>
<proteinExistence type="predicted"/>
<dbReference type="PANTHER" id="PTHR47424:SF6">
    <property type="entry name" value="PROLINE UTILIZATION TRANS-ACTIVATOR"/>
    <property type="match status" value="1"/>
</dbReference>
<dbReference type="InterPro" id="IPR023198">
    <property type="entry name" value="PGP-like_dom2"/>
</dbReference>
<evidence type="ECO:0000256" key="1">
    <source>
        <dbReference type="ARBA" id="ARBA00022723"/>
    </source>
</evidence>
<feature type="region of interest" description="Disordered" evidence="5">
    <location>
        <begin position="374"/>
        <end position="409"/>
    </location>
</feature>
<name>A0A3M7M9Q2_9PLEO</name>
<evidence type="ECO:0000313" key="8">
    <source>
        <dbReference type="Proteomes" id="UP000265663"/>
    </source>
</evidence>
<evidence type="ECO:0000256" key="2">
    <source>
        <dbReference type="ARBA" id="ARBA00023015"/>
    </source>
</evidence>
<dbReference type="GO" id="GO:0006351">
    <property type="term" value="P:DNA-templated transcription"/>
    <property type="evidence" value="ECO:0007669"/>
    <property type="project" value="InterPro"/>
</dbReference>
<dbReference type="InterPro" id="IPR001138">
    <property type="entry name" value="Zn2Cys6_DnaBD"/>
</dbReference>
<dbReference type="AlphaFoldDB" id="A0A3M7M9Q2"/>
<dbReference type="Pfam" id="PF00702">
    <property type="entry name" value="Hydrolase"/>
    <property type="match status" value="1"/>
</dbReference>
<dbReference type="InterPro" id="IPR007219">
    <property type="entry name" value="XnlR_reg_dom"/>
</dbReference>
<feature type="compositionally biased region" description="Acidic residues" evidence="5">
    <location>
        <begin position="394"/>
        <end position="409"/>
    </location>
</feature>
<dbReference type="CDD" id="cd12148">
    <property type="entry name" value="fungal_TF_MHR"/>
    <property type="match status" value="1"/>
</dbReference>
<keyword evidence="1" id="KW-0479">Metal-binding</keyword>
<organism evidence="7 8">
    <name type="scientific">Pyrenophora seminiperda CCB06</name>
    <dbReference type="NCBI Taxonomy" id="1302712"/>
    <lineage>
        <taxon>Eukaryota</taxon>
        <taxon>Fungi</taxon>
        <taxon>Dikarya</taxon>
        <taxon>Ascomycota</taxon>
        <taxon>Pezizomycotina</taxon>
        <taxon>Dothideomycetes</taxon>
        <taxon>Pleosporomycetidae</taxon>
        <taxon>Pleosporales</taxon>
        <taxon>Pleosporineae</taxon>
        <taxon>Pleosporaceae</taxon>
        <taxon>Pyrenophora</taxon>
    </lineage>
</organism>
<dbReference type="Gene3D" id="4.10.240.10">
    <property type="entry name" value="Zn(2)-C6 fungal-type DNA-binding domain"/>
    <property type="match status" value="1"/>
</dbReference>
<dbReference type="SUPFAM" id="SSF56784">
    <property type="entry name" value="HAD-like"/>
    <property type="match status" value="1"/>
</dbReference>
<dbReference type="Gene3D" id="3.40.50.1000">
    <property type="entry name" value="HAD superfamily/HAD-like"/>
    <property type="match status" value="1"/>
</dbReference>
<protein>
    <submittedName>
        <fullName evidence="7">Fungal specific transcription factor</fullName>
    </submittedName>
</protein>
<keyword evidence="2" id="KW-0805">Transcription regulation</keyword>
<gene>
    <name evidence="7" type="ORF">GMOD_00005615</name>
</gene>
<keyword evidence="3" id="KW-0804">Transcription</keyword>
<keyword evidence="4" id="KW-0539">Nucleus</keyword>
<dbReference type="Pfam" id="PF04082">
    <property type="entry name" value="Fungal_trans"/>
    <property type="match status" value="1"/>
</dbReference>
<evidence type="ECO:0000313" key="7">
    <source>
        <dbReference type="EMBL" id="RMZ71109.1"/>
    </source>
</evidence>
<dbReference type="Proteomes" id="UP000265663">
    <property type="component" value="Unassembled WGS sequence"/>
</dbReference>
<dbReference type="OrthoDB" id="3266505at2759"/>
<dbReference type="GO" id="GO:0000981">
    <property type="term" value="F:DNA-binding transcription factor activity, RNA polymerase II-specific"/>
    <property type="evidence" value="ECO:0007669"/>
    <property type="project" value="InterPro"/>
</dbReference>
<dbReference type="SMART" id="SM00906">
    <property type="entry name" value="Fungal_trans"/>
    <property type="match status" value="1"/>
</dbReference>
<dbReference type="SUPFAM" id="SSF57701">
    <property type="entry name" value="Zn2/Cys6 DNA-binding domain"/>
    <property type="match status" value="1"/>
</dbReference>
<evidence type="ECO:0000256" key="5">
    <source>
        <dbReference type="SAM" id="MobiDB-lite"/>
    </source>
</evidence>
<dbReference type="InterPro" id="IPR051127">
    <property type="entry name" value="Fungal_SecMet_Regulators"/>
</dbReference>
<dbReference type="EMBL" id="KE747826">
    <property type="protein sequence ID" value="RMZ71109.1"/>
    <property type="molecule type" value="Genomic_DNA"/>
</dbReference>
<dbReference type="InterPro" id="IPR036412">
    <property type="entry name" value="HAD-like_sf"/>
</dbReference>
<dbReference type="Pfam" id="PF00172">
    <property type="entry name" value="Zn_clus"/>
    <property type="match status" value="1"/>
</dbReference>
<evidence type="ECO:0000259" key="6">
    <source>
        <dbReference type="PROSITE" id="PS50048"/>
    </source>
</evidence>
<sequence length="1043" mass="116953">MTKPAKHVVFDVVGTCVSFDAYYEVIDSVLGDKLRKHTVTPKHFGFTWQTAAELEFTFLSIAGSYKPYKDVLRGTFYRTLMLAGIADPRALATDEEREKCIEGYSALKLRSGTEAAFKILRDNGFTVWCFTTGDVKRVRGYFERAGVDMPMENFMSCDGLGVAKPDMRAYQTVWNKLGVNDVKWFAAAHMWDVTAATKVGFRGAWSSVYELEACLDIFDDAKLEVVAGSLEDMAQEISNSHVLSAGPAAVVEELSDTTGPVALCCFAHITPWTTRTRDPPKSAIWRRMSASERCAECRRLKEKCEDGMPCRRCRHLRRQCEFSVAPATVDKRTPDIATSFKEAMDRLQCMEHILKHHFPNLALDIESLRRTCDTLRSSTTQPARHEATDSSLEPPEDEQPTESPGIEDENCTVEYVDNTTAHYSGEFSHWNFSMHIKRNIDELMARSNVPRLDKEDRVPAFMRVGEADPDSTSIADIVTILPPRPVATFLINVFFKHATSFYYYVDRAWLDSIIDRIYVNVKGLRSRDITAACVVLMVLAVGTQYVHLDSPRQQNKGSADAAVNSDSGSSWELDIGSAFYRQVAKLLSEVIHSGSLLSVQVFLLLGLYSLPIDASGLGYIYLNMAIKIAIQNGMHRKASRSVFDSSTKEIRRLIWWTAYCMERKIGIYHGRPASIARSDIDIELPRSPDIDHMDRDSFNSLGLLESIYLASQAEAFLHEISRLRTCAKSEVGTILSGIKQMKTQLRGSWLPPRRASLSSSTTGQPPWPETRMEIHCRLECCLLHMFIGRPFILAHRQVRKDASASPEAAGTPRHGSNASQEQWEFLVHDCVTAAQEAIDICHTLQTSDMALAKSSYIEYSSCRASLLVLIAYSICHRTNEFSNTLQKGLEAIREMASVGDSARSEVSLIETLEAALHRLHMFDSSPKQPTSPAESLEQEGYEGLVSWYTRLRGSVPGRARHSIYTGESAQLARLQNPAHVLQPQTSRGGQAVPSAPHEFSIEDFPFDFDLLNADGNVAFFTPDFNEQIGPERELYENLMWMPK</sequence>
<dbReference type="PANTHER" id="PTHR47424">
    <property type="entry name" value="REGULATORY PROTEIN GAL4"/>
    <property type="match status" value="1"/>
</dbReference>
<dbReference type="InterPro" id="IPR023214">
    <property type="entry name" value="HAD_sf"/>
</dbReference>
<dbReference type="Gene3D" id="1.10.150.240">
    <property type="entry name" value="Putative phosphatase, domain 2"/>
    <property type="match status" value="1"/>
</dbReference>
<dbReference type="GO" id="GO:0008270">
    <property type="term" value="F:zinc ion binding"/>
    <property type="evidence" value="ECO:0007669"/>
    <property type="project" value="InterPro"/>
</dbReference>